<protein>
    <submittedName>
        <fullName evidence="5">Acyl--CoA ligase</fullName>
    </submittedName>
</protein>
<evidence type="ECO:0000313" key="5">
    <source>
        <dbReference type="EMBL" id="QDB79011.1"/>
    </source>
</evidence>
<proteinExistence type="inferred from homology"/>
<accession>A0ABX5VMJ5</accession>
<dbReference type="PROSITE" id="PS00455">
    <property type="entry name" value="AMP_BINDING"/>
    <property type="match status" value="1"/>
</dbReference>
<dbReference type="PANTHER" id="PTHR43201:SF5">
    <property type="entry name" value="MEDIUM-CHAIN ACYL-COA LIGASE ACSF2, MITOCHONDRIAL"/>
    <property type="match status" value="1"/>
</dbReference>
<feature type="domain" description="AMP-binding enzyme C-terminal" evidence="4">
    <location>
        <begin position="399"/>
        <end position="473"/>
    </location>
</feature>
<keyword evidence="6" id="KW-1185">Reference proteome</keyword>
<dbReference type="Proteomes" id="UP000313948">
    <property type="component" value="Chromosome"/>
</dbReference>
<evidence type="ECO:0000259" key="3">
    <source>
        <dbReference type="Pfam" id="PF00501"/>
    </source>
</evidence>
<dbReference type="InterPro" id="IPR020845">
    <property type="entry name" value="AMP-binding_CS"/>
</dbReference>
<evidence type="ECO:0000259" key="4">
    <source>
        <dbReference type="Pfam" id="PF13193"/>
    </source>
</evidence>
<feature type="domain" description="AMP-dependent synthetase/ligase" evidence="3">
    <location>
        <begin position="8"/>
        <end position="348"/>
    </location>
</feature>
<dbReference type="Gene3D" id="3.40.50.12780">
    <property type="entry name" value="N-terminal domain of ligase-like"/>
    <property type="match status" value="1"/>
</dbReference>
<dbReference type="PANTHER" id="PTHR43201">
    <property type="entry name" value="ACYL-COA SYNTHETASE"/>
    <property type="match status" value="1"/>
</dbReference>
<dbReference type="RefSeq" id="WP_139073064.1">
    <property type="nucleotide sequence ID" value="NZ_CP040899.1"/>
</dbReference>
<evidence type="ECO:0000256" key="2">
    <source>
        <dbReference type="ARBA" id="ARBA00022598"/>
    </source>
</evidence>
<comment type="similarity">
    <text evidence="1">Belongs to the ATP-dependent AMP-binding enzyme family.</text>
</comment>
<sequence>MSRNQGDRIAADRPDTPAVVGVGPEGTTTLTYGELEAQVQARAAQLHARIRPGQTVGILGLNSPAWLVAFYAVQRAGGVPVPVSHKLPAVTLGYVLRDAGVELLLVDDYTRDLVPTDAELLDLATPAPPSSFTSVVPQPQDTAMILYTSGSTGRPKGVLLSQASHLWVIDQTARTVAPGSTRVLISAPLYHMNALTNSQRSLASGATVVLLPAFAPEAFVDALEAHEVTELSGVPPMFAMLLQRPELLAGRDLSSVRAVYMGSAPAAPALFDQLRETFPNAEILFGYGTTESGPVVFAPHPAGLPTPDGSVGVANPAVELRLVDEQGRPTEGRGVLEIRNPALLSGYHNRPDVPVPVTPDGFHHTKDVFRVDEDGFHYFAGREDDMFTSGGENVFPRSVEQVLETHPAVDQAVVVPVPDDLKGAKPVAFVTLRPGSAADEQELKEHVLGRLEPFAHPRRVWVLPHIPLSSTNKADREGLAARAVELLGAAR</sequence>
<evidence type="ECO:0000256" key="1">
    <source>
        <dbReference type="ARBA" id="ARBA00006432"/>
    </source>
</evidence>
<name>A0ABX5VMJ5_9MICO</name>
<dbReference type="InterPro" id="IPR025110">
    <property type="entry name" value="AMP-bd_C"/>
</dbReference>
<gene>
    <name evidence="5" type="ORF">FE251_06220</name>
</gene>
<dbReference type="Pfam" id="PF00501">
    <property type="entry name" value="AMP-binding"/>
    <property type="match status" value="1"/>
</dbReference>
<dbReference type="GO" id="GO:0016874">
    <property type="term" value="F:ligase activity"/>
    <property type="evidence" value="ECO:0007669"/>
    <property type="project" value="UniProtKB-KW"/>
</dbReference>
<organism evidence="5 6">
    <name type="scientific">Georgenia wutianyii</name>
    <dbReference type="NCBI Taxonomy" id="2585135"/>
    <lineage>
        <taxon>Bacteria</taxon>
        <taxon>Bacillati</taxon>
        <taxon>Actinomycetota</taxon>
        <taxon>Actinomycetes</taxon>
        <taxon>Micrococcales</taxon>
        <taxon>Bogoriellaceae</taxon>
        <taxon>Georgenia</taxon>
    </lineage>
</organism>
<dbReference type="EMBL" id="CP040899">
    <property type="protein sequence ID" value="QDB79011.1"/>
    <property type="molecule type" value="Genomic_DNA"/>
</dbReference>
<dbReference type="SUPFAM" id="SSF56801">
    <property type="entry name" value="Acetyl-CoA synthetase-like"/>
    <property type="match status" value="1"/>
</dbReference>
<keyword evidence="2 5" id="KW-0436">Ligase</keyword>
<dbReference type="Pfam" id="PF13193">
    <property type="entry name" value="AMP-binding_C"/>
    <property type="match status" value="1"/>
</dbReference>
<dbReference type="InterPro" id="IPR000873">
    <property type="entry name" value="AMP-dep_synth/lig_dom"/>
</dbReference>
<evidence type="ECO:0000313" key="6">
    <source>
        <dbReference type="Proteomes" id="UP000313948"/>
    </source>
</evidence>
<reference evidence="5 6" key="1">
    <citation type="submission" date="2019-05" db="EMBL/GenBank/DDBJ databases">
        <title>Georgenia *** sp. nov., and Georgenia *** sp. nov., isolated from the intestinal contents of plateau pika (Ochotona curzoniae) in the Qinghai-Tibet plateau of China.</title>
        <authorList>
            <person name="Tian Z."/>
        </authorList>
    </citation>
    <scope>NUCLEOTIDE SEQUENCE [LARGE SCALE GENOMIC DNA]</scope>
    <source>
        <strain evidence="5 6">Z294</strain>
    </source>
</reference>
<dbReference type="InterPro" id="IPR042099">
    <property type="entry name" value="ANL_N_sf"/>
</dbReference>
<dbReference type="InterPro" id="IPR045851">
    <property type="entry name" value="AMP-bd_C_sf"/>
</dbReference>
<dbReference type="Gene3D" id="3.30.300.30">
    <property type="match status" value="1"/>
</dbReference>